<dbReference type="InterPro" id="IPR019819">
    <property type="entry name" value="Carboxylesterase_B_CS"/>
</dbReference>
<dbReference type="OMA" id="KMALEWI"/>
<dbReference type="Proteomes" id="UP000005203">
    <property type="component" value="Linkage group LG8"/>
</dbReference>
<feature type="domain" description="Carboxylesterase type B" evidence="3">
    <location>
        <begin position="30"/>
        <end position="274"/>
    </location>
</feature>
<keyword evidence="1" id="KW-0325">Glycoprotein</keyword>
<organism evidence="4">
    <name type="scientific">Apis mellifera</name>
    <name type="common">Honeybee</name>
    <dbReference type="NCBI Taxonomy" id="7460"/>
    <lineage>
        <taxon>Eukaryota</taxon>
        <taxon>Metazoa</taxon>
        <taxon>Ecdysozoa</taxon>
        <taxon>Arthropoda</taxon>
        <taxon>Hexapoda</taxon>
        <taxon>Insecta</taxon>
        <taxon>Pterygota</taxon>
        <taxon>Neoptera</taxon>
        <taxon>Endopterygota</taxon>
        <taxon>Hymenoptera</taxon>
        <taxon>Apocrita</taxon>
        <taxon>Aculeata</taxon>
        <taxon>Apoidea</taxon>
        <taxon>Anthophila</taxon>
        <taxon>Apidae</taxon>
        <taxon>Apis</taxon>
    </lineage>
</organism>
<dbReference type="OrthoDB" id="6846267at2759"/>
<reference evidence="4" key="1">
    <citation type="submission" date="2021-01" db="UniProtKB">
        <authorList>
            <consortium name="EnsemblMetazoa"/>
        </authorList>
    </citation>
    <scope>IDENTIFICATION</scope>
    <source>
        <strain evidence="4">DH4</strain>
    </source>
</reference>
<evidence type="ECO:0000256" key="1">
    <source>
        <dbReference type="ARBA" id="ARBA00023180"/>
    </source>
</evidence>
<evidence type="ECO:0000259" key="3">
    <source>
        <dbReference type="Pfam" id="PF00135"/>
    </source>
</evidence>
<evidence type="ECO:0000313" key="6">
    <source>
        <dbReference type="RefSeq" id="XP_006568129.2"/>
    </source>
</evidence>
<evidence type="ECO:0000313" key="5">
    <source>
        <dbReference type="Proteomes" id="UP000005203"/>
    </source>
</evidence>
<feature type="region of interest" description="Disordered" evidence="2">
    <location>
        <begin position="272"/>
        <end position="315"/>
    </location>
</feature>
<dbReference type="SUPFAM" id="SSF53474">
    <property type="entry name" value="alpha/beta-Hydrolases"/>
    <property type="match status" value="1"/>
</dbReference>
<evidence type="ECO:0000313" key="4">
    <source>
        <dbReference type="EnsemblMetazoa" id="XP_006568129"/>
    </source>
</evidence>
<dbReference type="PROSITE" id="PS00941">
    <property type="entry name" value="CARBOXYLESTERASE_B_2"/>
    <property type="match status" value="1"/>
</dbReference>
<gene>
    <name evidence="6" type="primary">LOC413047</name>
</gene>
<dbReference type="Gene3D" id="3.40.50.1820">
    <property type="entry name" value="alpha/beta hydrolase"/>
    <property type="match status" value="1"/>
</dbReference>
<dbReference type="KEGG" id="ame:413047"/>
<dbReference type="AlphaFoldDB" id="A0A7M7GWB1"/>
<dbReference type="GeneID" id="413047"/>
<proteinExistence type="predicted"/>
<dbReference type="Pfam" id="PF00135">
    <property type="entry name" value="COesterase"/>
    <property type="match status" value="2"/>
</dbReference>
<feature type="domain" description="Carboxylesterase type B" evidence="3">
    <location>
        <begin position="320"/>
        <end position="604"/>
    </location>
</feature>
<reference evidence="6" key="2">
    <citation type="submission" date="2025-04" db="UniProtKB">
        <authorList>
            <consortium name="RefSeq"/>
        </authorList>
    </citation>
    <scope>IDENTIFICATION</scope>
    <source>
        <strain evidence="6">DH4</strain>
        <tissue evidence="6">Whole body</tissue>
    </source>
</reference>
<dbReference type="InterPro" id="IPR050309">
    <property type="entry name" value="Type-B_Carboxylest/Lipase"/>
</dbReference>
<keyword evidence="5" id="KW-1185">Reference proteome</keyword>
<feature type="compositionally biased region" description="Basic and acidic residues" evidence="2">
    <location>
        <begin position="272"/>
        <end position="298"/>
    </location>
</feature>
<protein>
    <submittedName>
        <fullName evidence="6">Venom carboxylesterase-6-like</fullName>
    </submittedName>
</protein>
<name>A0A7M7GWB1_APIME</name>
<dbReference type="PANTHER" id="PTHR11559">
    <property type="entry name" value="CARBOXYLESTERASE"/>
    <property type="match status" value="1"/>
</dbReference>
<accession>A0A8B6Z8T0</accession>
<dbReference type="InterPro" id="IPR002018">
    <property type="entry name" value="CarbesteraseB"/>
</dbReference>
<evidence type="ECO:0000256" key="2">
    <source>
        <dbReference type="SAM" id="MobiDB-lite"/>
    </source>
</evidence>
<dbReference type="InterPro" id="IPR029058">
    <property type="entry name" value="AB_hydrolase_fold"/>
</dbReference>
<sequence>MGRNCSIDNCSLGVLIALATVLATGFNWDARVTTKFGDIKGLWSRSSRGRLVAHYLGIPYALPPLGDLRFRSPQPWDRRWNGTLEATRNSPSCYQMSKDGSMVGEEDCLYLNVYVPREISENVKKSGLPVMVYVYGGKFSTGNASSHKFPPDYIMDQDVILVLMNYRTNLLGFFSTGTRACPGNYGLKDIVQALRWVQENIRSFNGNPKKVTLWGHSAGAAAVHMLALNEKTEGLFNRYILQSGYAVSPWATSPTSLIRRIALETADHLHCLPSRRKEEGDKGGGETGNEARRGEEGGRTTYTPDVAISGSGMEDGTEEYSEEEEEEMMKCLRNVKVEELGNILDRYYNVLNKSCCLFKPTIEEESNDAIVTMHPLTAIKNRLFRDIPFIMGVVQKEGLVNTIEYVTNTSCQDELINNFEEHVARLTKYDWIISNFTPLAEPIEKFYFDGNVSSANVVQNITNVSSDGFMLYPAYQTLKYQSKAMNSSTYFYLFNYEGTFSYFFTLGYQTRYGVTHNDDLNYLIPTLNVKLKDLMLHNTEDDVTMINIMNELWTNFASTGVPTAWKISSWPDYKDSGQFLLIGDGKIPSVTVGDTFFQERMEFWDELYANITPYLTFAQKVSDDASSNASTNEYSIRIFFYLTLILLAICL</sequence>
<accession>A0A7M7GWB1</accession>
<dbReference type="RefSeq" id="XP_006568129.2">
    <property type="nucleotide sequence ID" value="XM_006568066.3"/>
</dbReference>
<dbReference type="EnsemblMetazoa" id="XM_006568066">
    <property type="protein sequence ID" value="XP_006568129"/>
    <property type="gene ID" value="LOC413047"/>
</dbReference>